<keyword evidence="2" id="KW-1133">Transmembrane helix</keyword>
<keyword evidence="4" id="KW-1185">Reference proteome</keyword>
<gene>
    <name evidence="3" type="ORF">BN2475_90050</name>
</gene>
<dbReference type="Proteomes" id="UP000187012">
    <property type="component" value="Unassembled WGS sequence"/>
</dbReference>
<evidence type="ECO:0000256" key="1">
    <source>
        <dbReference type="SAM" id="MobiDB-lite"/>
    </source>
</evidence>
<dbReference type="AlphaFoldDB" id="A0A1N7RN07"/>
<keyword evidence="2" id="KW-0472">Membrane</keyword>
<feature type="transmembrane region" description="Helical" evidence="2">
    <location>
        <begin position="37"/>
        <end position="58"/>
    </location>
</feature>
<evidence type="ECO:0000256" key="2">
    <source>
        <dbReference type="SAM" id="Phobius"/>
    </source>
</evidence>
<sequence length="102" mass="10756">MPGGPVAARVTVDAVACLALAQRTRSGCEVVALWSHWGHAVVCGHAVVVTLWSVVALWSRCGDSVASKAQAVGSKRSERSGPSGQTLARTTQRRRTNGYARL</sequence>
<feature type="region of interest" description="Disordered" evidence="1">
    <location>
        <begin position="71"/>
        <end position="102"/>
    </location>
</feature>
<reference evidence="3 4" key="1">
    <citation type="submission" date="2016-12" db="EMBL/GenBank/DDBJ databases">
        <authorList>
            <person name="Song W.-J."/>
            <person name="Kurnit D.M."/>
        </authorList>
    </citation>
    <scope>NUCLEOTIDE SEQUENCE [LARGE SCALE GENOMIC DNA]</scope>
    <source>
        <strain evidence="3 4">STM7296</strain>
    </source>
</reference>
<name>A0A1N7RN07_9BURK</name>
<accession>A0A1N7RN07</accession>
<organism evidence="3 4">
    <name type="scientific">Paraburkholderia ribeironis</name>
    <dbReference type="NCBI Taxonomy" id="1247936"/>
    <lineage>
        <taxon>Bacteria</taxon>
        <taxon>Pseudomonadati</taxon>
        <taxon>Pseudomonadota</taxon>
        <taxon>Betaproteobacteria</taxon>
        <taxon>Burkholderiales</taxon>
        <taxon>Burkholderiaceae</taxon>
        <taxon>Paraburkholderia</taxon>
    </lineage>
</organism>
<protein>
    <submittedName>
        <fullName evidence="3">Uncharacterized protein</fullName>
    </submittedName>
</protein>
<evidence type="ECO:0000313" key="3">
    <source>
        <dbReference type="EMBL" id="SIT36492.1"/>
    </source>
</evidence>
<dbReference type="EMBL" id="CYGX02000009">
    <property type="protein sequence ID" value="SIT36492.1"/>
    <property type="molecule type" value="Genomic_DNA"/>
</dbReference>
<proteinExistence type="predicted"/>
<evidence type="ECO:0000313" key="4">
    <source>
        <dbReference type="Proteomes" id="UP000187012"/>
    </source>
</evidence>
<keyword evidence="2" id="KW-0812">Transmembrane</keyword>